<organism evidence="2 3">
    <name type="scientific">Tupaia chinensis</name>
    <name type="common">Chinese tree shrew</name>
    <name type="synonym">Tupaia belangeri chinensis</name>
    <dbReference type="NCBI Taxonomy" id="246437"/>
    <lineage>
        <taxon>Eukaryota</taxon>
        <taxon>Metazoa</taxon>
        <taxon>Chordata</taxon>
        <taxon>Craniata</taxon>
        <taxon>Vertebrata</taxon>
        <taxon>Euteleostomi</taxon>
        <taxon>Mammalia</taxon>
        <taxon>Eutheria</taxon>
        <taxon>Euarchontoglires</taxon>
        <taxon>Scandentia</taxon>
        <taxon>Tupaiidae</taxon>
        <taxon>Tupaia</taxon>
    </lineage>
</organism>
<accession>L9JFG1</accession>
<keyword evidence="1" id="KW-0812">Transmembrane</keyword>
<protein>
    <submittedName>
        <fullName evidence="2">LEM domain-containing protein 1</fullName>
    </submittedName>
</protein>
<evidence type="ECO:0000256" key="1">
    <source>
        <dbReference type="SAM" id="Phobius"/>
    </source>
</evidence>
<sequence length="93" mass="9631">MLTPGLLAVASAQVLHPLAAVSGFRALKGCAARAPNIRIKGRTVPRETAGCQADWSMESAAGGFPAGLKLAVLGIVLIVVFVYITVEKKPLFG</sequence>
<dbReference type="EMBL" id="KB321094">
    <property type="protein sequence ID" value="ELW47732.1"/>
    <property type="molecule type" value="Genomic_DNA"/>
</dbReference>
<dbReference type="Proteomes" id="UP000011518">
    <property type="component" value="Unassembled WGS sequence"/>
</dbReference>
<name>L9JFG1_TUPCH</name>
<evidence type="ECO:0000313" key="2">
    <source>
        <dbReference type="EMBL" id="ELW47732.1"/>
    </source>
</evidence>
<reference evidence="3" key="1">
    <citation type="submission" date="2012-07" db="EMBL/GenBank/DDBJ databases">
        <title>Genome of the Chinese tree shrew, a rising model animal genetically related to primates.</title>
        <authorList>
            <person name="Zhang G."/>
            <person name="Fan Y."/>
            <person name="Yao Y."/>
            <person name="Huang Z."/>
        </authorList>
    </citation>
    <scope>NUCLEOTIDE SEQUENCE [LARGE SCALE GENOMIC DNA]</scope>
</reference>
<feature type="transmembrane region" description="Helical" evidence="1">
    <location>
        <begin position="66"/>
        <end position="86"/>
    </location>
</feature>
<reference evidence="3" key="2">
    <citation type="journal article" date="2013" name="Nat. Commun.">
        <title>Genome of the Chinese tree shrew.</title>
        <authorList>
            <person name="Fan Y."/>
            <person name="Huang Z.Y."/>
            <person name="Cao C.C."/>
            <person name="Chen C.S."/>
            <person name="Chen Y.X."/>
            <person name="Fan D.D."/>
            <person name="He J."/>
            <person name="Hou H.L."/>
            <person name="Hu L."/>
            <person name="Hu X.T."/>
            <person name="Jiang X.T."/>
            <person name="Lai R."/>
            <person name="Lang Y.S."/>
            <person name="Liang B."/>
            <person name="Liao S.G."/>
            <person name="Mu D."/>
            <person name="Ma Y.Y."/>
            <person name="Niu Y.Y."/>
            <person name="Sun X.Q."/>
            <person name="Xia J.Q."/>
            <person name="Xiao J."/>
            <person name="Xiong Z.Q."/>
            <person name="Xu L."/>
            <person name="Yang L."/>
            <person name="Zhang Y."/>
            <person name="Zhao W."/>
            <person name="Zhao X.D."/>
            <person name="Zheng Y.T."/>
            <person name="Zhou J.M."/>
            <person name="Zhu Y.B."/>
            <person name="Zhang G.J."/>
            <person name="Wang J."/>
            <person name="Yao Y.G."/>
        </authorList>
    </citation>
    <scope>NUCLEOTIDE SEQUENCE [LARGE SCALE GENOMIC DNA]</scope>
</reference>
<dbReference type="AlphaFoldDB" id="L9JFG1"/>
<evidence type="ECO:0000313" key="3">
    <source>
        <dbReference type="Proteomes" id="UP000011518"/>
    </source>
</evidence>
<keyword evidence="1" id="KW-0472">Membrane</keyword>
<keyword evidence="1" id="KW-1133">Transmembrane helix</keyword>
<gene>
    <name evidence="2" type="ORF">TREES_T100003371</name>
</gene>
<keyword evidence="3" id="KW-1185">Reference proteome</keyword>
<dbReference type="InParanoid" id="L9JFG1"/>
<proteinExistence type="predicted"/>